<sequence length="157" mass="18148">MENSNGFRLNTAQPSFQATEHDEKKELLAKIARANRKLKLANKKTNPSSSSKKPSKKIYSGYNKGYDQDNDVFYTQDNVKLSLLLRKMLTCSDVGDLGRILLPKKKEKLGAQPSSWRKDVSENYVSMMLEASEEEDLSWRMFIEEFKDKEQQWDSLT</sequence>
<dbReference type="Proteomes" id="UP000326396">
    <property type="component" value="Linkage Group LG10"/>
</dbReference>
<dbReference type="InterPro" id="IPR015300">
    <property type="entry name" value="DNA-bd_pseudobarrel_sf"/>
</dbReference>
<feature type="compositionally biased region" description="Polar residues" evidence="6">
    <location>
        <begin position="1"/>
        <end position="18"/>
    </location>
</feature>
<feature type="compositionally biased region" description="Low complexity" evidence="6">
    <location>
        <begin position="43"/>
        <end position="52"/>
    </location>
</feature>
<name>A0A5N6PWC5_9ASTR</name>
<dbReference type="GO" id="GO:0005634">
    <property type="term" value="C:nucleus"/>
    <property type="evidence" value="ECO:0007669"/>
    <property type="project" value="UniProtKB-SubCell"/>
</dbReference>
<gene>
    <name evidence="7" type="ORF">E3N88_05107</name>
</gene>
<dbReference type="EMBL" id="SZYD01000002">
    <property type="protein sequence ID" value="KAD7117839.1"/>
    <property type="molecule type" value="Genomic_DNA"/>
</dbReference>
<keyword evidence="3" id="KW-0238">DNA-binding</keyword>
<keyword evidence="2" id="KW-0805">Transcription regulation</keyword>
<evidence type="ECO:0000256" key="4">
    <source>
        <dbReference type="ARBA" id="ARBA00023163"/>
    </source>
</evidence>
<reference evidence="7 8" key="1">
    <citation type="submission" date="2019-05" db="EMBL/GenBank/DDBJ databases">
        <title>Mikania micrantha, genome provides insights into the molecular mechanism of rapid growth.</title>
        <authorList>
            <person name="Liu B."/>
        </authorList>
    </citation>
    <scope>NUCLEOTIDE SEQUENCE [LARGE SCALE GENOMIC DNA]</scope>
    <source>
        <strain evidence="7">NLD-2019</strain>
        <tissue evidence="7">Leaf</tissue>
    </source>
</reference>
<evidence type="ECO:0000256" key="2">
    <source>
        <dbReference type="ARBA" id="ARBA00023015"/>
    </source>
</evidence>
<evidence type="ECO:0000256" key="3">
    <source>
        <dbReference type="ARBA" id="ARBA00023125"/>
    </source>
</evidence>
<proteinExistence type="predicted"/>
<keyword evidence="8" id="KW-1185">Reference proteome</keyword>
<evidence type="ECO:0000313" key="7">
    <source>
        <dbReference type="EMBL" id="KAD7117839.1"/>
    </source>
</evidence>
<organism evidence="7 8">
    <name type="scientific">Mikania micrantha</name>
    <name type="common">bitter vine</name>
    <dbReference type="NCBI Taxonomy" id="192012"/>
    <lineage>
        <taxon>Eukaryota</taxon>
        <taxon>Viridiplantae</taxon>
        <taxon>Streptophyta</taxon>
        <taxon>Embryophyta</taxon>
        <taxon>Tracheophyta</taxon>
        <taxon>Spermatophyta</taxon>
        <taxon>Magnoliopsida</taxon>
        <taxon>eudicotyledons</taxon>
        <taxon>Gunneridae</taxon>
        <taxon>Pentapetalae</taxon>
        <taxon>asterids</taxon>
        <taxon>campanulids</taxon>
        <taxon>Asterales</taxon>
        <taxon>Asteraceae</taxon>
        <taxon>Asteroideae</taxon>
        <taxon>Heliantheae alliance</taxon>
        <taxon>Eupatorieae</taxon>
        <taxon>Mikania</taxon>
    </lineage>
</organism>
<dbReference type="OrthoDB" id="757982at2759"/>
<comment type="caution">
    <text evidence="7">The sequence shown here is derived from an EMBL/GenBank/DDBJ whole genome shotgun (WGS) entry which is preliminary data.</text>
</comment>
<comment type="subcellular location">
    <subcellularLocation>
        <location evidence="1">Nucleus</location>
    </subcellularLocation>
</comment>
<keyword evidence="5" id="KW-0539">Nucleus</keyword>
<dbReference type="GO" id="GO:0003677">
    <property type="term" value="F:DNA binding"/>
    <property type="evidence" value="ECO:0007669"/>
    <property type="project" value="UniProtKB-KW"/>
</dbReference>
<dbReference type="AlphaFoldDB" id="A0A5N6PWC5"/>
<evidence type="ECO:0000313" key="8">
    <source>
        <dbReference type="Proteomes" id="UP000326396"/>
    </source>
</evidence>
<protein>
    <submittedName>
        <fullName evidence="7">Uncharacterized protein</fullName>
    </submittedName>
</protein>
<evidence type="ECO:0000256" key="5">
    <source>
        <dbReference type="ARBA" id="ARBA00023242"/>
    </source>
</evidence>
<keyword evidence="4" id="KW-0804">Transcription</keyword>
<feature type="region of interest" description="Disordered" evidence="6">
    <location>
        <begin position="38"/>
        <end position="62"/>
    </location>
</feature>
<evidence type="ECO:0000256" key="6">
    <source>
        <dbReference type="SAM" id="MobiDB-lite"/>
    </source>
</evidence>
<evidence type="ECO:0000256" key="1">
    <source>
        <dbReference type="ARBA" id="ARBA00004123"/>
    </source>
</evidence>
<feature type="region of interest" description="Disordered" evidence="6">
    <location>
        <begin position="1"/>
        <end position="24"/>
    </location>
</feature>
<accession>A0A5N6PWC5</accession>
<dbReference type="Gene3D" id="2.40.330.10">
    <property type="entry name" value="DNA-binding pseudobarrel domain"/>
    <property type="match status" value="1"/>
</dbReference>